<dbReference type="Proteomes" id="UP000549394">
    <property type="component" value="Unassembled WGS sequence"/>
</dbReference>
<name>A0A7I8VJ83_9ANNE</name>
<dbReference type="EC" id="3.4.19.12" evidence="1"/>
<dbReference type="Gene3D" id="3.90.70.10">
    <property type="entry name" value="Cysteine proteinases"/>
    <property type="match status" value="1"/>
</dbReference>
<dbReference type="AlphaFoldDB" id="A0A7I8VJ83"/>
<dbReference type="GO" id="GO:0005634">
    <property type="term" value="C:nucleus"/>
    <property type="evidence" value="ECO:0007669"/>
    <property type="project" value="TreeGrafter"/>
</dbReference>
<evidence type="ECO:0000259" key="3">
    <source>
        <dbReference type="PROSITE" id="PS50235"/>
    </source>
</evidence>
<keyword evidence="1" id="KW-0833">Ubl conjugation pathway</keyword>
<keyword evidence="5" id="KW-1185">Reference proteome</keyword>
<protein>
    <recommendedName>
        <fullName evidence="1">Ubiquitin carboxyl-terminal hydrolase</fullName>
        <ecNumber evidence="1">3.4.19.12</ecNumber>
    </recommendedName>
</protein>
<comment type="catalytic activity">
    <reaction evidence="1">
        <text>Thiol-dependent hydrolysis of ester, thioester, amide, peptide and isopeptide bonds formed by the C-terminal Gly of ubiquitin (a 76-residue protein attached to proteins as an intracellular targeting signal).</text>
        <dbReference type="EC" id="3.4.19.12"/>
    </reaction>
</comment>
<dbReference type="GO" id="GO:0005829">
    <property type="term" value="C:cytosol"/>
    <property type="evidence" value="ECO:0007669"/>
    <property type="project" value="TreeGrafter"/>
</dbReference>
<dbReference type="OrthoDB" id="2420415at2759"/>
<proteinExistence type="inferred from homology"/>
<dbReference type="PANTHER" id="PTHR24006:SF908">
    <property type="entry name" value="DEUBIQUITINATING APOPTOTIC INHIBITOR, ISOFORM A"/>
    <property type="match status" value="1"/>
</dbReference>
<dbReference type="InterPro" id="IPR018200">
    <property type="entry name" value="USP_CS"/>
</dbReference>
<comment type="caution">
    <text evidence="4">The sequence shown here is derived from an EMBL/GenBank/DDBJ whole genome shotgun (WGS) entry which is preliminary data.</text>
</comment>
<evidence type="ECO:0000313" key="5">
    <source>
        <dbReference type="Proteomes" id="UP000549394"/>
    </source>
</evidence>
<keyword evidence="1" id="KW-0788">Thiol protease</keyword>
<keyword evidence="1" id="KW-0645">Protease</keyword>
<comment type="similarity">
    <text evidence="1">Belongs to the peptidase C19 family.</text>
</comment>
<dbReference type="PROSITE" id="PS50235">
    <property type="entry name" value="USP_3"/>
    <property type="match status" value="1"/>
</dbReference>
<dbReference type="EMBL" id="CAJFCJ010000006">
    <property type="protein sequence ID" value="CAD5115462.1"/>
    <property type="molecule type" value="Genomic_DNA"/>
</dbReference>
<gene>
    <name evidence="4" type="ORF">DGYR_LOCUS4203</name>
</gene>
<dbReference type="InterPro" id="IPR028889">
    <property type="entry name" value="USP"/>
</dbReference>
<reference evidence="4 5" key="1">
    <citation type="submission" date="2020-08" db="EMBL/GenBank/DDBJ databases">
        <authorList>
            <person name="Hejnol A."/>
        </authorList>
    </citation>
    <scope>NUCLEOTIDE SEQUENCE [LARGE SCALE GENOMIC DNA]</scope>
</reference>
<evidence type="ECO:0000256" key="2">
    <source>
        <dbReference type="SAM" id="MobiDB-lite"/>
    </source>
</evidence>
<dbReference type="Pfam" id="PF00443">
    <property type="entry name" value="UCH"/>
    <property type="match status" value="1"/>
</dbReference>
<evidence type="ECO:0000313" key="4">
    <source>
        <dbReference type="EMBL" id="CAD5115462.1"/>
    </source>
</evidence>
<dbReference type="GO" id="GO:0016579">
    <property type="term" value="P:protein deubiquitination"/>
    <property type="evidence" value="ECO:0007669"/>
    <property type="project" value="InterPro"/>
</dbReference>
<dbReference type="SUPFAM" id="SSF54001">
    <property type="entry name" value="Cysteine proteinases"/>
    <property type="match status" value="1"/>
</dbReference>
<dbReference type="Pfam" id="PF21246">
    <property type="entry name" value="Usp38-like_N"/>
    <property type="match status" value="1"/>
</dbReference>
<dbReference type="InterPro" id="IPR049407">
    <property type="entry name" value="Usp38-like_N"/>
</dbReference>
<dbReference type="InterPro" id="IPR038765">
    <property type="entry name" value="Papain-like_cys_pep_sf"/>
</dbReference>
<feature type="compositionally biased region" description="Gly residues" evidence="2">
    <location>
        <begin position="823"/>
        <end position="832"/>
    </location>
</feature>
<evidence type="ECO:0000256" key="1">
    <source>
        <dbReference type="RuleBase" id="RU366025"/>
    </source>
</evidence>
<feature type="domain" description="USP" evidence="3">
    <location>
        <begin position="472"/>
        <end position="767"/>
    </location>
</feature>
<dbReference type="InterPro" id="IPR050164">
    <property type="entry name" value="Peptidase_C19"/>
</dbReference>
<dbReference type="PROSITE" id="PS00972">
    <property type="entry name" value="USP_1"/>
    <property type="match status" value="1"/>
</dbReference>
<dbReference type="GO" id="GO:0006508">
    <property type="term" value="P:proteolysis"/>
    <property type="evidence" value="ECO:0007669"/>
    <property type="project" value="UniProtKB-KW"/>
</dbReference>
<dbReference type="GO" id="GO:0004843">
    <property type="term" value="F:cysteine-type deubiquitinase activity"/>
    <property type="evidence" value="ECO:0007669"/>
    <property type="project" value="UniProtKB-UniRule"/>
</dbReference>
<organism evidence="4 5">
    <name type="scientific">Dimorphilus gyrociliatus</name>
    <dbReference type="NCBI Taxonomy" id="2664684"/>
    <lineage>
        <taxon>Eukaryota</taxon>
        <taxon>Metazoa</taxon>
        <taxon>Spiralia</taxon>
        <taxon>Lophotrochozoa</taxon>
        <taxon>Annelida</taxon>
        <taxon>Polychaeta</taxon>
        <taxon>Polychaeta incertae sedis</taxon>
        <taxon>Dinophilidae</taxon>
        <taxon>Dimorphilus</taxon>
    </lineage>
</organism>
<dbReference type="PROSITE" id="PS00973">
    <property type="entry name" value="USP_2"/>
    <property type="match status" value="1"/>
</dbReference>
<dbReference type="PANTHER" id="PTHR24006">
    <property type="entry name" value="UBIQUITIN CARBOXYL-TERMINAL HYDROLASE"/>
    <property type="match status" value="1"/>
</dbReference>
<accession>A0A7I8VJ83</accession>
<keyword evidence="1" id="KW-0378">Hydrolase</keyword>
<dbReference type="InterPro" id="IPR001394">
    <property type="entry name" value="Peptidase_C19_UCH"/>
</dbReference>
<sequence length="842" mass="95866">MPISRSKLGNLIVCGIYSEHSVTSMDQILSGLIKSNHNEKLKVNIIKKKIAPAGAQKHSEGEVMKVLAVCWDAILQGMTTFETEDCKEVYVSWAKNNPQAFYTFFDENKIDALFNGTYISTPINIIWIAHQSAILIRETSTFQYFTGIFHSKFSEILASENNLDLLANICRMMIDLPELALCKGKNVIFCIYIVKSVSKVTLPDINDPAILRSFASKVTNDIGRLMKIIWKADSNSLYVSLQTIFRFLCQENENDDSSFAHAGLISNVPTNYIEKSSEYICKFDGSDTALFKVLEKIIEWLRWPITKNIDRLISSVLVTLERSSRHLVLLECIAIKAKFVLSLIKDPNTRTSSCKVLEHMLLRYVQPLPTVFHSLLDDFIILIEKLNKNGDKETLRNVANIIYGLMHIYSGFPDLYLPISDTLKSLGISKPNDLILQSYKDNCKALLTDDIREGIISSSNTNDSRRGTLRKIGLINEGNTCYINCVIQALYMCKINNVLSAHISVEESEFRELQNLFAILTFARKSVVSALDFINASVPPWVRDSKGKALLTQQDCYEYLSYLLDQLDEKSATKDKVIDRLFTGEMSFFMKCLNCLNVSVTKQPFKVLNLSFPKCNELEDLSLETLFSHWRAPENLSGECQYECDVCNSKQDAERSQKITKVGEYLILTLGRYRSIGGNSEKIRTNVTYPYIIPSPSNNGDKYHLNAVIFHHGYSLSHGHYYTYARESDQWILFNDAVVRETDFDCLKTVTKRIREESAYVLVYVLEGSINDEEMNEATYNRLYSKFKHIIMKAEESTEKEQNNGRFYKSKRWDKDDRNPPGSCGGGGGGEWNIGESNRFVF</sequence>
<feature type="region of interest" description="Disordered" evidence="2">
    <location>
        <begin position="801"/>
        <end position="842"/>
    </location>
</feature>